<protein>
    <submittedName>
        <fullName evidence="1">SGNH/GDSL hydrolase family protein</fullName>
    </submittedName>
</protein>
<dbReference type="GO" id="GO:0016787">
    <property type="term" value="F:hydrolase activity"/>
    <property type="evidence" value="ECO:0007669"/>
    <property type="project" value="UniProtKB-KW"/>
</dbReference>
<dbReference type="InterPro" id="IPR036514">
    <property type="entry name" value="SGNH_hydro_sf"/>
</dbReference>
<gene>
    <name evidence="1" type="ORF">ACJDT4_03680</name>
</gene>
<dbReference type="CDD" id="cd00229">
    <property type="entry name" value="SGNH_hydrolase"/>
    <property type="match status" value="1"/>
</dbReference>
<dbReference type="PANTHER" id="PTHR34407:SF1">
    <property type="entry name" value="SGNH HYDROLASE-TYPE ESTERASE DOMAIN-CONTAINING PROTEIN"/>
    <property type="match status" value="1"/>
</dbReference>
<proteinExistence type="predicted"/>
<dbReference type="SUPFAM" id="SSF52266">
    <property type="entry name" value="SGNH hydrolase"/>
    <property type="match status" value="1"/>
</dbReference>
<sequence>MGLEVYKYRSGFPKLISALKKGKVTLGFIGGSITDADSYKRWPEYVIGWFEKTFPNVRFYVENAAIGATGSDLAVFRAEREIINRNCDVVFIEYAVNDTDEPSVEKRMRTREGLVRKFLKNQVDLVLTYTYCQDMYERLMKDELPETVRQFEELGEYYKIGSVFMGLYALNELRSGMMRWEEWLPDGLHPDERGSSVYAQSVSNFLQKELIDEPNLNCVPYGHKLPQAINKDNWESTFMIPFSHFSLSGPWAVRRWRSQNMIDQVLATAAVGAKLSFNFNGRGLSLACDFGKTSAEFKYRLDGGEWIQTERERPFWVGDNGWFKIENLYDDLENKEHNFELEVVHGNREECKGTNFRLIFAGVIK</sequence>
<keyword evidence="2" id="KW-1185">Reference proteome</keyword>
<dbReference type="Gene3D" id="3.40.50.1110">
    <property type="entry name" value="SGNH hydrolase"/>
    <property type="match status" value="1"/>
</dbReference>
<dbReference type="EMBL" id="JBJIAA010000002">
    <property type="protein sequence ID" value="MFL0249511.1"/>
    <property type="molecule type" value="Genomic_DNA"/>
</dbReference>
<organism evidence="1 2">
    <name type="scientific">Clostridium neuense</name>
    <dbReference type="NCBI Taxonomy" id="1728934"/>
    <lineage>
        <taxon>Bacteria</taxon>
        <taxon>Bacillati</taxon>
        <taxon>Bacillota</taxon>
        <taxon>Clostridia</taxon>
        <taxon>Eubacteriales</taxon>
        <taxon>Clostridiaceae</taxon>
        <taxon>Clostridium</taxon>
    </lineage>
</organism>
<comment type="caution">
    <text evidence="1">The sequence shown here is derived from an EMBL/GenBank/DDBJ whole genome shotgun (WGS) entry which is preliminary data.</text>
</comment>
<reference evidence="1 2" key="1">
    <citation type="submission" date="2024-11" db="EMBL/GenBank/DDBJ databases">
        <authorList>
            <person name="Heng Y.C."/>
            <person name="Lim A.C.H."/>
            <person name="Lee J.K.Y."/>
            <person name="Kittelmann S."/>
        </authorList>
    </citation>
    <scope>NUCLEOTIDE SEQUENCE [LARGE SCALE GENOMIC DNA]</scope>
    <source>
        <strain evidence="1 2">WILCCON 0114</strain>
    </source>
</reference>
<dbReference type="Proteomes" id="UP001623592">
    <property type="component" value="Unassembled WGS sequence"/>
</dbReference>
<evidence type="ECO:0000313" key="2">
    <source>
        <dbReference type="Proteomes" id="UP001623592"/>
    </source>
</evidence>
<accession>A0ABW8TAX7</accession>
<dbReference type="RefSeq" id="WP_406786176.1">
    <property type="nucleotide sequence ID" value="NZ_JBJIAA010000002.1"/>
</dbReference>
<name>A0ABW8TAX7_9CLOT</name>
<dbReference type="PANTHER" id="PTHR34407">
    <property type="entry name" value="EXPRESSED PROTEIN"/>
    <property type="match status" value="1"/>
</dbReference>
<evidence type="ECO:0000313" key="1">
    <source>
        <dbReference type="EMBL" id="MFL0249511.1"/>
    </source>
</evidence>
<keyword evidence="1" id="KW-0378">Hydrolase</keyword>